<evidence type="ECO:0000313" key="3">
    <source>
        <dbReference type="Proteomes" id="UP000006514"/>
    </source>
</evidence>
<feature type="compositionally biased region" description="Polar residues" evidence="1">
    <location>
        <begin position="117"/>
        <end position="128"/>
    </location>
</feature>
<reference evidence="3" key="1">
    <citation type="journal article" date="2012" name="Science">
        <title>The Paleozoic origin of enzymatic lignin decomposition reconstructed from 31 fungal genomes.</title>
        <authorList>
            <person name="Floudas D."/>
            <person name="Binder M."/>
            <person name="Riley R."/>
            <person name="Barry K."/>
            <person name="Blanchette R.A."/>
            <person name="Henrissat B."/>
            <person name="Martinez A.T."/>
            <person name="Otillar R."/>
            <person name="Spatafora J.W."/>
            <person name="Yadav J.S."/>
            <person name="Aerts A."/>
            <person name="Benoit I."/>
            <person name="Boyd A."/>
            <person name="Carlson A."/>
            <person name="Copeland A."/>
            <person name="Coutinho P.M."/>
            <person name="de Vries R.P."/>
            <person name="Ferreira P."/>
            <person name="Findley K."/>
            <person name="Foster B."/>
            <person name="Gaskell J."/>
            <person name="Glotzer D."/>
            <person name="Gorecki P."/>
            <person name="Heitman J."/>
            <person name="Hesse C."/>
            <person name="Hori C."/>
            <person name="Igarashi K."/>
            <person name="Jurgens J.A."/>
            <person name="Kallen N."/>
            <person name="Kersten P."/>
            <person name="Kohler A."/>
            <person name="Kuees U."/>
            <person name="Kumar T.K.A."/>
            <person name="Kuo A."/>
            <person name="LaButti K."/>
            <person name="Larrondo L.F."/>
            <person name="Lindquist E."/>
            <person name="Ling A."/>
            <person name="Lombard V."/>
            <person name="Lucas S."/>
            <person name="Lundell T."/>
            <person name="Martin R."/>
            <person name="McLaughlin D.J."/>
            <person name="Morgenstern I."/>
            <person name="Morin E."/>
            <person name="Murat C."/>
            <person name="Nagy L.G."/>
            <person name="Nolan M."/>
            <person name="Ohm R.A."/>
            <person name="Patyshakuliyeva A."/>
            <person name="Rokas A."/>
            <person name="Ruiz-Duenas F.J."/>
            <person name="Sabat G."/>
            <person name="Salamov A."/>
            <person name="Samejima M."/>
            <person name="Schmutz J."/>
            <person name="Slot J.C."/>
            <person name="St John F."/>
            <person name="Stenlid J."/>
            <person name="Sun H."/>
            <person name="Sun S."/>
            <person name="Syed K."/>
            <person name="Tsang A."/>
            <person name="Wiebenga A."/>
            <person name="Young D."/>
            <person name="Pisabarro A."/>
            <person name="Eastwood D.C."/>
            <person name="Martin F."/>
            <person name="Cullen D."/>
            <person name="Grigoriev I.V."/>
            <person name="Hibbett D.S."/>
        </authorList>
    </citation>
    <scope>NUCLEOTIDE SEQUENCE [LARGE SCALE GENOMIC DNA]</scope>
    <source>
        <strain evidence="3">TFB10046</strain>
    </source>
</reference>
<feature type="region of interest" description="Disordered" evidence="1">
    <location>
        <begin position="117"/>
        <end position="145"/>
    </location>
</feature>
<proteinExistence type="predicted"/>
<keyword evidence="3" id="KW-1185">Reference proteome</keyword>
<accession>J0WL66</accession>
<dbReference type="KEGG" id="adl:AURDEDRAFT_177872"/>
<evidence type="ECO:0000313" key="2">
    <source>
        <dbReference type="EMBL" id="EJD33043.1"/>
    </source>
</evidence>
<gene>
    <name evidence="2" type="ORF">AURDEDRAFT_177872</name>
</gene>
<dbReference type="Proteomes" id="UP000006514">
    <property type="component" value="Unassembled WGS sequence"/>
</dbReference>
<dbReference type="EMBL" id="JH688475">
    <property type="protein sequence ID" value="EJD33043.1"/>
    <property type="molecule type" value="Genomic_DNA"/>
</dbReference>
<feature type="non-terminal residue" evidence="2">
    <location>
        <position position="1"/>
    </location>
</feature>
<dbReference type="AlphaFoldDB" id="J0WL66"/>
<dbReference type="InParanoid" id="J0WL66"/>
<protein>
    <submittedName>
        <fullName evidence="2">Uncharacterized protein</fullName>
    </submittedName>
</protein>
<evidence type="ECO:0000256" key="1">
    <source>
        <dbReference type="SAM" id="MobiDB-lite"/>
    </source>
</evidence>
<sequence>GLDTVTVAILRRLRCDARLWSLILAAAVRTASQRASHLRLKGPEIVASHPAQPTGLARAAHPTISYSPSLTISAFASLTAPSSRAGTRDGAAEWSGPRRWSPASGFGMSFLVQRSTGLRGRSPTSLGPSSAAGERRRSVPDPATFPSLTVRTAVHGCC</sequence>
<organism evidence="2 3">
    <name type="scientific">Auricularia subglabra (strain TFB-10046 / SS5)</name>
    <name type="common">White-rot fungus</name>
    <name type="synonym">Auricularia delicata (strain TFB10046)</name>
    <dbReference type="NCBI Taxonomy" id="717982"/>
    <lineage>
        <taxon>Eukaryota</taxon>
        <taxon>Fungi</taxon>
        <taxon>Dikarya</taxon>
        <taxon>Basidiomycota</taxon>
        <taxon>Agaricomycotina</taxon>
        <taxon>Agaricomycetes</taxon>
        <taxon>Auriculariales</taxon>
        <taxon>Auriculariaceae</taxon>
        <taxon>Auricularia</taxon>
    </lineage>
</organism>
<name>J0WL66_AURST</name>